<proteinExistence type="predicted"/>
<protein>
    <submittedName>
        <fullName evidence="2">MBL fold metallo-hydrolase</fullName>
    </submittedName>
</protein>
<comment type="caution">
    <text evidence="2">The sequence shown here is derived from an EMBL/GenBank/DDBJ whole genome shotgun (WGS) entry which is preliminary data.</text>
</comment>
<evidence type="ECO:0000313" key="2">
    <source>
        <dbReference type="EMBL" id="HEB96194.1"/>
    </source>
</evidence>
<feature type="domain" description="Metallo-beta-lactamase" evidence="1">
    <location>
        <begin position="11"/>
        <end position="164"/>
    </location>
</feature>
<dbReference type="Gene3D" id="3.60.15.10">
    <property type="entry name" value="Ribonuclease Z/Hydroxyacylglutathione hydrolase-like"/>
    <property type="match status" value="1"/>
</dbReference>
<evidence type="ECO:0000259" key="1">
    <source>
        <dbReference type="SMART" id="SM00849"/>
    </source>
</evidence>
<sequence length="253" mass="27265">MRFVSLGSGSRGNATLIEADGSRLLLDCGFAGREAERRLAGLGVDPSTLDAILVTHEHQDHIRGVGVLARRYRLPVYLTHGTLRAGRLGEVPELHLIHPQQPALRIGAFRVTPYPVPHDAREPVQFLFQAGRDRLGVLTDAGMVTPHMVGVLASCSALLLECNHDPGMLARGPYPPALQARVGGRLGHLNNGQAAALLQRIEHPGLEHLVAAHLSEKNNTPELARRALLEAVPAIEGRLTLASQEEGSGWVEL</sequence>
<dbReference type="InterPro" id="IPR036866">
    <property type="entry name" value="RibonucZ/Hydroxyglut_hydro"/>
</dbReference>
<name>A0A831RNQ3_9GAMM</name>
<reference evidence="2" key="1">
    <citation type="journal article" date="2020" name="mSystems">
        <title>Genome- and Community-Level Interaction Insights into Carbon Utilization and Element Cycling Functions of Hydrothermarchaeota in Hydrothermal Sediment.</title>
        <authorList>
            <person name="Zhou Z."/>
            <person name="Liu Y."/>
            <person name="Xu W."/>
            <person name="Pan J."/>
            <person name="Luo Z.H."/>
            <person name="Li M."/>
        </authorList>
    </citation>
    <scope>NUCLEOTIDE SEQUENCE [LARGE SCALE GENOMIC DNA]</scope>
    <source>
        <strain evidence="2">HyVt-443</strain>
    </source>
</reference>
<dbReference type="EMBL" id="DRKP01000080">
    <property type="protein sequence ID" value="HEB96194.1"/>
    <property type="molecule type" value="Genomic_DNA"/>
</dbReference>
<dbReference type="Proteomes" id="UP000886251">
    <property type="component" value="Unassembled WGS sequence"/>
</dbReference>
<dbReference type="InterPro" id="IPR052533">
    <property type="entry name" value="WalJ/YycJ-like"/>
</dbReference>
<dbReference type="Pfam" id="PF12706">
    <property type="entry name" value="Lactamase_B_2"/>
    <property type="match status" value="1"/>
</dbReference>
<dbReference type="PANTHER" id="PTHR47619">
    <property type="entry name" value="METALLO-HYDROLASE YYCJ-RELATED"/>
    <property type="match status" value="1"/>
</dbReference>
<accession>A0A831RNQ3</accession>
<dbReference type="AlphaFoldDB" id="A0A831RNQ3"/>
<organism evidence="2">
    <name type="scientific">Sedimenticola thiotaurini</name>
    <dbReference type="NCBI Taxonomy" id="1543721"/>
    <lineage>
        <taxon>Bacteria</taxon>
        <taxon>Pseudomonadati</taxon>
        <taxon>Pseudomonadota</taxon>
        <taxon>Gammaproteobacteria</taxon>
        <taxon>Chromatiales</taxon>
        <taxon>Sedimenticolaceae</taxon>
        <taxon>Sedimenticola</taxon>
    </lineage>
</organism>
<gene>
    <name evidence="2" type="ORF">ENI96_07170</name>
</gene>
<dbReference type="InterPro" id="IPR001279">
    <property type="entry name" value="Metallo-B-lactamas"/>
</dbReference>
<dbReference type="SMART" id="SM00849">
    <property type="entry name" value="Lactamase_B"/>
    <property type="match status" value="1"/>
</dbReference>
<dbReference type="SUPFAM" id="SSF56281">
    <property type="entry name" value="Metallo-hydrolase/oxidoreductase"/>
    <property type="match status" value="1"/>
</dbReference>
<dbReference type="PANTHER" id="PTHR47619:SF1">
    <property type="entry name" value="EXODEOXYRIBONUCLEASE WALJ"/>
    <property type="match status" value="1"/>
</dbReference>